<keyword evidence="2" id="KW-1185">Reference proteome</keyword>
<protein>
    <submittedName>
        <fullName evidence="1">Uncharacterized protein</fullName>
    </submittedName>
</protein>
<dbReference type="EMBL" id="MH460829">
    <property type="protein sequence ID" value="AXF40691.1"/>
    <property type="molecule type" value="Genomic_DNA"/>
</dbReference>
<gene>
    <name evidence="1" type="ORF">Ac3_122</name>
</gene>
<accession>A0A345AUV8</accession>
<evidence type="ECO:0000313" key="2">
    <source>
        <dbReference type="Proteomes" id="UP000255697"/>
    </source>
</evidence>
<name>A0A345AUV8_9CAUD</name>
<reference evidence="2" key="1">
    <citation type="submission" date="2018-06" db="EMBL/GenBank/DDBJ databases">
        <title>Whole genome analysis of phage vB_ApiM_fHyAci03 infecting Acinetobacter pittii.</title>
        <authorList>
            <person name="Kiljunen S."/>
            <person name="Wicklund A."/>
            <person name="Skurnik M."/>
        </authorList>
    </citation>
    <scope>NUCLEOTIDE SEQUENCE [LARGE SCALE GENOMIC DNA]</scope>
</reference>
<proteinExistence type="predicted"/>
<sequence>MANIAAPTHILKIEGDENDADMINIEHRINPEFPNRIFEPNEVFKGSRAVNFMELINALASSLHLPRKTTHTWSRSEFDDVSAAIETSTWVFITLFGIDPNGHEFIEKHGDEKAYEAILRVKEALDDNLPFGEFGIHTIDSITMRPITSEETLYSNPGYWENQKIKKQLERATVAVHFMDEEDSSKDQVAVYDTTQKPFKMWNPEKHEWEDNGYEYRSQFAQYGGKIVWENK</sequence>
<organism evidence="1 2">
    <name type="scientific">Acinetobacter phage vB_ApiM_fHyAci03</name>
    <dbReference type="NCBI Taxonomy" id="2269366"/>
    <lineage>
        <taxon>Viruses</taxon>
        <taxon>Duplodnaviria</taxon>
        <taxon>Heunggongvirae</taxon>
        <taxon>Uroviricota</taxon>
        <taxon>Caudoviricetes</taxon>
        <taxon>Pantevenvirales</taxon>
        <taxon>Straboviridae</taxon>
        <taxon>Twarogvirinae</taxon>
        <taxon>Lazarusvirus</taxon>
        <taxon>Lazarusvirus fhyacithree</taxon>
    </lineage>
</organism>
<dbReference type="Proteomes" id="UP000255697">
    <property type="component" value="Segment"/>
</dbReference>
<evidence type="ECO:0000313" key="1">
    <source>
        <dbReference type="EMBL" id="AXF40691.1"/>
    </source>
</evidence>